<feature type="transmembrane region" description="Helical" evidence="2">
    <location>
        <begin position="29"/>
        <end position="52"/>
    </location>
</feature>
<evidence type="ECO:0000313" key="3">
    <source>
        <dbReference type="EMBL" id="AEP13238.1"/>
    </source>
</evidence>
<keyword evidence="2" id="KW-0472">Membrane</keyword>
<dbReference type="EMBL" id="CP002515">
    <property type="protein sequence ID" value="AEP13238.1"/>
    <property type="molecule type" value="Genomic_DNA"/>
</dbReference>
<accession>G2LKF2</accession>
<proteinExistence type="predicted"/>
<keyword evidence="2" id="KW-1133">Transmembrane helix</keyword>
<reference evidence="3 4" key="1">
    <citation type="journal article" date="2012" name="Environ. Microbiol.">
        <title>Complete genome of Candidatus Chloracidobacterium thermophilum, a chlorophyll-based photoheterotroph belonging to the phylum Acidobacteria.</title>
        <authorList>
            <person name="Garcia Costas A.M."/>
            <person name="Liu Z."/>
            <person name="Tomsho L.P."/>
            <person name="Schuster S.C."/>
            <person name="Ward D.M."/>
            <person name="Bryant D.A."/>
        </authorList>
    </citation>
    <scope>NUCLEOTIDE SEQUENCE [LARGE SCALE GENOMIC DNA]</scope>
    <source>
        <strain evidence="3 4">B</strain>
    </source>
</reference>
<feature type="compositionally biased region" description="Basic and acidic residues" evidence="1">
    <location>
        <begin position="158"/>
        <end position="168"/>
    </location>
</feature>
<gene>
    <name evidence="3" type="ordered locus">Cabther_B0236</name>
</gene>
<name>G2LKF2_CHLTF</name>
<dbReference type="HOGENOM" id="CLU_1222985_0_0_0"/>
<feature type="compositionally biased region" description="Low complexity" evidence="1">
    <location>
        <begin position="179"/>
        <end position="189"/>
    </location>
</feature>
<keyword evidence="2" id="KW-0812">Transmembrane</keyword>
<protein>
    <submittedName>
        <fullName evidence="3">Uncharacterized protein</fullName>
    </submittedName>
</protein>
<dbReference type="STRING" id="981222.Cabther_B0236"/>
<dbReference type="KEGG" id="ctm:Cabther_B0236"/>
<evidence type="ECO:0000256" key="2">
    <source>
        <dbReference type="SAM" id="Phobius"/>
    </source>
</evidence>
<feature type="region of interest" description="Disordered" evidence="1">
    <location>
        <begin position="65"/>
        <end position="86"/>
    </location>
</feature>
<keyword evidence="4" id="KW-1185">Reference proteome</keyword>
<evidence type="ECO:0000256" key="1">
    <source>
        <dbReference type="SAM" id="MobiDB-lite"/>
    </source>
</evidence>
<sequence>MADTKPDKSNHHELPNGVGFEQSDANIKAVFGVGIAVLVFTICCAVVINVLYSYLDERGHRVVQPKTERPKTEPRVINDHEPPLQESPEADMRIWRAKEEAHLKSYGWVSKEKGIVHIPIERAMKLTLERGLPSSNRVQPFNAPTGVHRPGGTGMPLFDKEEVLRHSGDSNSGRPLPRPATAAAATPTAPAVPPTTAPTVGPPAAPGTVGPPAAPGKTDVSHGGPH</sequence>
<feature type="compositionally biased region" description="Basic and acidic residues" evidence="1">
    <location>
        <begin position="65"/>
        <end position="83"/>
    </location>
</feature>
<dbReference type="RefSeq" id="WP_014100976.1">
    <property type="nucleotide sequence ID" value="NC_016025.1"/>
</dbReference>
<dbReference type="Proteomes" id="UP000006791">
    <property type="component" value="Chromosome 2"/>
</dbReference>
<dbReference type="OrthoDB" id="129807at2"/>
<dbReference type="AlphaFoldDB" id="G2LKF2"/>
<feature type="region of interest" description="Disordered" evidence="1">
    <location>
        <begin position="135"/>
        <end position="226"/>
    </location>
</feature>
<organism evidence="3 4">
    <name type="scientific">Chloracidobacterium thermophilum (strain B)</name>
    <dbReference type="NCBI Taxonomy" id="981222"/>
    <lineage>
        <taxon>Bacteria</taxon>
        <taxon>Pseudomonadati</taxon>
        <taxon>Acidobacteriota</taxon>
        <taxon>Terriglobia</taxon>
        <taxon>Terriglobales</taxon>
        <taxon>Acidobacteriaceae</taxon>
        <taxon>Chloracidobacterium</taxon>
    </lineage>
</organism>
<evidence type="ECO:0000313" key="4">
    <source>
        <dbReference type="Proteomes" id="UP000006791"/>
    </source>
</evidence>
<feature type="compositionally biased region" description="Pro residues" evidence="1">
    <location>
        <begin position="190"/>
        <end position="205"/>
    </location>
</feature>